<evidence type="ECO:0000313" key="16">
    <source>
        <dbReference type="Proteomes" id="UP001229251"/>
    </source>
</evidence>
<feature type="compositionally biased region" description="Polar residues" evidence="14">
    <location>
        <begin position="14"/>
        <end position="28"/>
    </location>
</feature>
<dbReference type="HAMAP" id="MF_01151">
    <property type="entry name" value="GrpE"/>
    <property type="match status" value="1"/>
</dbReference>
<dbReference type="AlphaFoldDB" id="A0AAJ1Q623"/>
<protein>
    <recommendedName>
        <fullName evidence="8 10">Protein GrpE</fullName>
    </recommendedName>
    <alternativeName>
        <fullName evidence="9 10">HSP-70 cofactor</fullName>
    </alternativeName>
</protein>
<dbReference type="InterPro" id="IPR000740">
    <property type="entry name" value="GrpE"/>
</dbReference>
<evidence type="ECO:0000256" key="3">
    <source>
        <dbReference type="ARBA" id="ARBA00011738"/>
    </source>
</evidence>
<dbReference type="GO" id="GO:0005737">
    <property type="term" value="C:cytoplasm"/>
    <property type="evidence" value="ECO:0007669"/>
    <property type="project" value="UniProtKB-SubCell"/>
</dbReference>
<name>A0AAJ1Q623_9LACT</name>
<accession>A0AAJ1Q623</accession>
<dbReference type="Pfam" id="PF01025">
    <property type="entry name" value="GrpE"/>
    <property type="match status" value="1"/>
</dbReference>
<dbReference type="PRINTS" id="PR00773">
    <property type="entry name" value="GRPEPROTEIN"/>
</dbReference>
<dbReference type="CDD" id="cd00446">
    <property type="entry name" value="GrpE"/>
    <property type="match status" value="1"/>
</dbReference>
<evidence type="ECO:0000313" key="15">
    <source>
        <dbReference type="EMBL" id="MDK7187197.1"/>
    </source>
</evidence>
<dbReference type="InterPro" id="IPR013805">
    <property type="entry name" value="GrpE_CC"/>
</dbReference>
<dbReference type="PANTHER" id="PTHR21237">
    <property type="entry name" value="GRPE PROTEIN"/>
    <property type="match status" value="1"/>
</dbReference>
<gene>
    <name evidence="10 15" type="primary">grpE</name>
    <name evidence="15" type="ORF">QP433_04300</name>
</gene>
<evidence type="ECO:0000256" key="9">
    <source>
        <dbReference type="ARBA" id="ARBA00076414"/>
    </source>
</evidence>
<comment type="subcellular location">
    <subcellularLocation>
        <location evidence="1 10">Cytoplasm</location>
    </subcellularLocation>
</comment>
<proteinExistence type="inferred from homology"/>
<dbReference type="GO" id="GO:0042803">
    <property type="term" value="F:protein homodimerization activity"/>
    <property type="evidence" value="ECO:0007669"/>
    <property type="project" value="InterPro"/>
</dbReference>
<sequence length="209" mass="23698">MTENQMNHDEEITLNENQEVSHPEASNHSTDEDVLTEAEVEIIPEDDKTEDSAEEIQSEAVDIQAYEDKIDQLEDHNLRLQAEIANMQRSNSRERSEAAKYRSQSLAKKLLDAIDNLERALAVKADNEEALAIHKGVEMVYQQILAAFKEEKIEVIDPLNEPFDPNFHQAVTTQPVQEGQQADHVVQVLQKGYILDDRIIRPAMVIVSA</sequence>
<dbReference type="Gene3D" id="3.90.20.20">
    <property type="match status" value="1"/>
</dbReference>
<dbReference type="EMBL" id="JASOOE010000006">
    <property type="protein sequence ID" value="MDK7187197.1"/>
    <property type="molecule type" value="Genomic_DNA"/>
</dbReference>
<dbReference type="GO" id="GO:0000774">
    <property type="term" value="F:adenyl-nucleotide exchange factor activity"/>
    <property type="evidence" value="ECO:0007669"/>
    <property type="project" value="InterPro"/>
</dbReference>
<evidence type="ECO:0000256" key="12">
    <source>
        <dbReference type="RuleBase" id="RU004478"/>
    </source>
</evidence>
<comment type="caution">
    <text evidence="15">The sequence shown here is derived from an EMBL/GenBank/DDBJ whole genome shotgun (WGS) entry which is preliminary data.</text>
</comment>
<keyword evidence="13" id="KW-0175">Coiled coil</keyword>
<evidence type="ECO:0000256" key="14">
    <source>
        <dbReference type="SAM" id="MobiDB-lite"/>
    </source>
</evidence>
<dbReference type="NCBIfam" id="NF010738">
    <property type="entry name" value="PRK14140.1"/>
    <property type="match status" value="1"/>
</dbReference>
<comment type="function">
    <text evidence="7 10 11">Participates actively in the response to hyperosmotic and heat shock by preventing the aggregation of stress-denatured proteins, in association with DnaK and GrpE. It is the nucleotide exchange factor for DnaK and may function as a thermosensor. Unfolded proteins bind initially to DnaJ; upon interaction with the DnaJ-bound protein, DnaK hydrolyzes its bound ATP, resulting in the formation of a stable complex. GrpE releases ADP from DnaK; ATP binding to DnaK triggers the release of the substrate protein, thus completing the reaction cycle. Several rounds of ATP-dependent interactions between DnaJ, DnaK and GrpE are required for fully efficient folding.</text>
</comment>
<reference evidence="15" key="1">
    <citation type="submission" date="2023-05" db="EMBL/GenBank/DDBJ databases">
        <title>Cataloging the Phylogenetic Diversity of Human Bladder Bacteria.</title>
        <authorList>
            <person name="Du J."/>
        </authorList>
    </citation>
    <scope>NUCLEOTIDE SEQUENCE</scope>
    <source>
        <strain evidence="15">UMB1231</strain>
    </source>
</reference>
<dbReference type="PANTHER" id="PTHR21237:SF23">
    <property type="entry name" value="GRPE PROTEIN HOMOLOG, MITOCHONDRIAL"/>
    <property type="match status" value="1"/>
</dbReference>
<evidence type="ECO:0000256" key="8">
    <source>
        <dbReference type="ARBA" id="ARBA00072274"/>
    </source>
</evidence>
<evidence type="ECO:0000256" key="4">
    <source>
        <dbReference type="ARBA" id="ARBA00022490"/>
    </source>
</evidence>
<feature type="region of interest" description="Disordered" evidence="14">
    <location>
        <begin position="1"/>
        <end position="35"/>
    </location>
</feature>
<organism evidence="15 16">
    <name type="scientific">Facklamia hominis</name>
    <dbReference type="NCBI Taxonomy" id="178214"/>
    <lineage>
        <taxon>Bacteria</taxon>
        <taxon>Bacillati</taxon>
        <taxon>Bacillota</taxon>
        <taxon>Bacilli</taxon>
        <taxon>Lactobacillales</taxon>
        <taxon>Aerococcaceae</taxon>
        <taxon>Facklamia</taxon>
    </lineage>
</organism>
<evidence type="ECO:0000256" key="2">
    <source>
        <dbReference type="ARBA" id="ARBA00009054"/>
    </source>
</evidence>
<dbReference type="GO" id="GO:0051082">
    <property type="term" value="F:unfolded protein binding"/>
    <property type="evidence" value="ECO:0007669"/>
    <property type="project" value="TreeGrafter"/>
</dbReference>
<dbReference type="InterPro" id="IPR009012">
    <property type="entry name" value="GrpE_head"/>
</dbReference>
<evidence type="ECO:0000256" key="1">
    <source>
        <dbReference type="ARBA" id="ARBA00004496"/>
    </source>
</evidence>
<dbReference type="Gene3D" id="2.30.22.10">
    <property type="entry name" value="Head domain of nucleotide exchange factor GrpE"/>
    <property type="match status" value="1"/>
</dbReference>
<keyword evidence="6 10" id="KW-0143">Chaperone</keyword>
<feature type="coiled-coil region" evidence="13">
    <location>
        <begin position="56"/>
        <end position="127"/>
    </location>
</feature>
<dbReference type="SUPFAM" id="SSF51064">
    <property type="entry name" value="Head domain of nucleotide exchange factor GrpE"/>
    <property type="match status" value="1"/>
</dbReference>
<dbReference type="GO" id="GO:0006457">
    <property type="term" value="P:protein folding"/>
    <property type="evidence" value="ECO:0007669"/>
    <property type="project" value="InterPro"/>
</dbReference>
<dbReference type="PROSITE" id="PS01071">
    <property type="entry name" value="GRPE"/>
    <property type="match status" value="1"/>
</dbReference>
<dbReference type="Proteomes" id="UP001229251">
    <property type="component" value="Unassembled WGS sequence"/>
</dbReference>
<dbReference type="SUPFAM" id="SSF58014">
    <property type="entry name" value="Coiled-coil domain of nucleotide exchange factor GrpE"/>
    <property type="match status" value="1"/>
</dbReference>
<evidence type="ECO:0000256" key="11">
    <source>
        <dbReference type="RuleBase" id="RU000639"/>
    </source>
</evidence>
<evidence type="ECO:0000256" key="13">
    <source>
        <dbReference type="SAM" id="Coils"/>
    </source>
</evidence>
<dbReference type="NCBIfam" id="NF010759">
    <property type="entry name" value="PRK14162.1"/>
    <property type="match status" value="1"/>
</dbReference>
<evidence type="ECO:0000256" key="5">
    <source>
        <dbReference type="ARBA" id="ARBA00023016"/>
    </source>
</evidence>
<dbReference type="RefSeq" id="WP_006907670.1">
    <property type="nucleotide sequence ID" value="NZ_JASOOE010000006.1"/>
</dbReference>
<feature type="compositionally biased region" description="Basic and acidic residues" evidence="14">
    <location>
        <begin position="1"/>
        <end position="11"/>
    </location>
</feature>
<dbReference type="FunFam" id="2.30.22.10:FF:000001">
    <property type="entry name" value="Protein GrpE"/>
    <property type="match status" value="1"/>
</dbReference>
<evidence type="ECO:0000256" key="6">
    <source>
        <dbReference type="ARBA" id="ARBA00023186"/>
    </source>
</evidence>
<evidence type="ECO:0000256" key="10">
    <source>
        <dbReference type="HAMAP-Rule" id="MF_01151"/>
    </source>
</evidence>
<keyword evidence="4 10" id="KW-0963">Cytoplasm</keyword>
<comment type="subunit">
    <text evidence="3 10">Homodimer.</text>
</comment>
<comment type="similarity">
    <text evidence="2 10 12">Belongs to the GrpE family.</text>
</comment>
<evidence type="ECO:0000256" key="7">
    <source>
        <dbReference type="ARBA" id="ARBA00053401"/>
    </source>
</evidence>
<keyword evidence="5 10" id="KW-0346">Stress response</keyword>
<dbReference type="GO" id="GO:0051087">
    <property type="term" value="F:protein-folding chaperone binding"/>
    <property type="evidence" value="ECO:0007669"/>
    <property type="project" value="InterPro"/>
</dbReference>